<dbReference type="EMBL" id="JACGCM010001144">
    <property type="protein sequence ID" value="KAF6161095.1"/>
    <property type="molecule type" value="Genomic_DNA"/>
</dbReference>
<dbReference type="SUPFAM" id="SSF52540">
    <property type="entry name" value="P-loop containing nucleoside triphosphate hydrolases"/>
    <property type="match status" value="1"/>
</dbReference>
<reference evidence="3 4" key="1">
    <citation type="journal article" date="2020" name="IScience">
        <title>Genome Sequencing of the Endangered Kingdonia uniflora (Circaeasteraceae, Ranunculales) Reveals Potential Mechanisms of Evolutionary Specialization.</title>
        <authorList>
            <person name="Sun Y."/>
            <person name="Deng T."/>
            <person name="Zhang A."/>
            <person name="Moore M.J."/>
            <person name="Landis J.B."/>
            <person name="Lin N."/>
            <person name="Zhang H."/>
            <person name="Zhang X."/>
            <person name="Huang J."/>
            <person name="Zhang X."/>
            <person name="Sun H."/>
            <person name="Wang H."/>
        </authorList>
    </citation>
    <scope>NUCLEOTIDE SEQUENCE [LARGE SCALE GENOMIC DNA]</scope>
    <source>
        <strain evidence="3">TB1705</strain>
        <tissue evidence="3">Leaf</tissue>
    </source>
</reference>
<dbReference type="SMART" id="SM00175">
    <property type="entry name" value="RAB"/>
    <property type="match status" value="1"/>
</dbReference>
<evidence type="ECO:0000313" key="3">
    <source>
        <dbReference type="EMBL" id="KAF6161095.1"/>
    </source>
</evidence>
<feature type="compositionally biased region" description="Basic and acidic residues" evidence="2">
    <location>
        <begin position="23"/>
        <end position="33"/>
    </location>
</feature>
<dbReference type="InterPro" id="IPR050209">
    <property type="entry name" value="Rab_GTPases_membrane_traffic"/>
</dbReference>
<protein>
    <submittedName>
        <fullName evidence="3">Uncharacterized protein</fullName>
    </submittedName>
</protein>
<dbReference type="Proteomes" id="UP000541444">
    <property type="component" value="Unassembled WGS sequence"/>
</dbReference>
<dbReference type="PRINTS" id="PR00449">
    <property type="entry name" value="RASTRNSFRMNG"/>
</dbReference>
<sequence length="336" mass="37378">MRLKIETSIYKLKTKLVKTGSEKHLWRKGEGSPRKIRGSHLKGTDEAPTICENHHSLHAPHQSGLLPLITATASASLESAALEESKEAVMEFDYHFKIVLIGDSGVGKSSIFSAFQQNPVDSQSKQNTGTQFATIYLKVDGKKVVTEIWDNTGQEGICTMQFFFHKNGKERYEAIQSCDYNRGVVGALLIYDVTKWQAFNNVTISLRELRNHAGSDIVVIMIGAKKLEESHRRQVSEAEANTFSEKNKISFIETPGLSRSKIEMALMTIVTKIISNKATSLFATENGFRIMDKNKILYEQIFAKYGHEGKGSVVEASLDLLSAAMQELLNLVTAIC</sequence>
<evidence type="ECO:0000313" key="4">
    <source>
        <dbReference type="Proteomes" id="UP000541444"/>
    </source>
</evidence>
<dbReference type="PROSITE" id="PS51419">
    <property type="entry name" value="RAB"/>
    <property type="match status" value="1"/>
</dbReference>
<dbReference type="Pfam" id="PF08477">
    <property type="entry name" value="Roc"/>
    <property type="match status" value="1"/>
</dbReference>
<dbReference type="SMART" id="SM00173">
    <property type="entry name" value="RAS"/>
    <property type="match status" value="1"/>
</dbReference>
<gene>
    <name evidence="3" type="ORF">GIB67_007736</name>
</gene>
<dbReference type="GO" id="GO:0005525">
    <property type="term" value="F:GTP binding"/>
    <property type="evidence" value="ECO:0007669"/>
    <property type="project" value="InterPro"/>
</dbReference>
<dbReference type="NCBIfam" id="TIGR00231">
    <property type="entry name" value="small_GTP"/>
    <property type="match status" value="1"/>
</dbReference>
<organism evidence="3 4">
    <name type="scientific">Kingdonia uniflora</name>
    <dbReference type="NCBI Taxonomy" id="39325"/>
    <lineage>
        <taxon>Eukaryota</taxon>
        <taxon>Viridiplantae</taxon>
        <taxon>Streptophyta</taxon>
        <taxon>Embryophyta</taxon>
        <taxon>Tracheophyta</taxon>
        <taxon>Spermatophyta</taxon>
        <taxon>Magnoliopsida</taxon>
        <taxon>Ranunculales</taxon>
        <taxon>Circaeasteraceae</taxon>
        <taxon>Kingdonia</taxon>
    </lineage>
</organism>
<dbReference type="PROSITE" id="PS51421">
    <property type="entry name" value="RAS"/>
    <property type="match status" value="1"/>
</dbReference>
<dbReference type="InterPro" id="IPR027417">
    <property type="entry name" value="P-loop_NTPase"/>
</dbReference>
<dbReference type="PANTHER" id="PTHR47979">
    <property type="entry name" value="DRAB11-RELATED"/>
    <property type="match status" value="1"/>
</dbReference>
<name>A0A7J7N1Q6_9MAGN</name>
<evidence type="ECO:0000256" key="1">
    <source>
        <dbReference type="ARBA" id="ARBA00006270"/>
    </source>
</evidence>
<dbReference type="Pfam" id="PF00071">
    <property type="entry name" value="Ras"/>
    <property type="match status" value="1"/>
</dbReference>
<feature type="region of interest" description="Disordered" evidence="2">
    <location>
        <begin position="23"/>
        <end position="43"/>
    </location>
</feature>
<evidence type="ECO:0000256" key="2">
    <source>
        <dbReference type="SAM" id="MobiDB-lite"/>
    </source>
</evidence>
<comment type="caution">
    <text evidence="3">The sequence shown here is derived from an EMBL/GenBank/DDBJ whole genome shotgun (WGS) entry which is preliminary data.</text>
</comment>
<dbReference type="Gene3D" id="3.40.50.300">
    <property type="entry name" value="P-loop containing nucleotide triphosphate hydrolases"/>
    <property type="match status" value="1"/>
</dbReference>
<dbReference type="GO" id="GO:0003924">
    <property type="term" value="F:GTPase activity"/>
    <property type="evidence" value="ECO:0007669"/>
    <property type="project" value="InterPro"/>
</dbReference>
<dbReference type="AlphaFoldDB" id="A0A7J7N1Q6"/>
<proteinExistence type="inferred from homology"/>
<dbReference type="InterPro" id="IPR005225">
    <property type="entry name" value="Small_GTP-bd"/>
</dbReference>
<accession>A0A7J7N1Q6</accession>
<comment type="similarity">
    <text evidence="1">Belongs to the small GTPase superfamily. Rab family.</text>
</comment>
<dbReference type="InterPro" id="IPR001806">
    <property type="entry name" value="Small_GTPase"/>
</dbReference>
<keyword evidence="4" id="KW-1185">Reference proteome</keyword>